<name>A0A3S5CPF2_9PLAT</name>
<feature type="transmembrane region" description="Helical" evidence="1">
    <location>
        <begin position="41"/>
        <end position="59"/>
    </location>
</feature>
<dbReference type="EMBL" id="CAAALY010255045">
    <property type="protein sequence ID" value="VEL37454.1"/>
    <property type="molecule type" value="Genomic_DNA"/>
</dbReference>
<dbReference type="Proteomes" id="UP000784294">
    <property type="component" value="Unassembled WGS sequence"/>
</dbReference>
<keyword evidence="3" id="KW-1185">Reference proteome</keyword>
<accession>A0A3S5CPF2</accession>
<dbReference type="AlphaFoldDB" id="A0A3S5CPF2"/>
<evidence type="ECO:0000313" key="2">
    <source>
        <dbReference type="EMBL" id="VEL37454.1"/>
    </source>
</evidence>
<keyword evidence="1" id="KW-1133">Transmembrane helix</keyword>
<comment type="caution">
    <text evidence="2">The sequence shown here is derived from an EMBL/GenBank/DDBJ whole genome shotgun (WGS) entry which is preliminary data.</text>
</comment>
<proteinExistence type="predicted"/>
<keyword evidence="1" id="KW-0812">Transmembrane</keyword>
<keyword evidence="1" id="KW-0472">Membrane</keyword>
<reference evidence="2" key="1">
    <citation type="submission" date="2018-11" db="EMBL/GenBank/DDBJ databases">
        <authorList>
            <consortium name="Pathogen Informatics"/>
        </authorList>
    </citation>
    <scope>NUCLEOTIDE SEQUENCE</scope>
</reference>
<protein>
    <submittedName>
        <fullName evidence="2">Uncharacterized protein</fullName>
    </submittedName>
</protein>
<sequence length="97" mass="11044">MPMFCLVVTFQASRLEKADILDMAVNYVRNISTTSQPGWSASLSLCKLSAFFLLLFFVLTRFTDCIMFSLPLRRSHAKKSWLSRNLLLTSTSSESVR</sequence>
<evidence type="ECO:0000313" key="3">
    <source>
        <dbReference type="Proteomes" id="UP000784294"/>
    </source>
</evidence>
<evidence type="ECO:0000256" key="1">
    <source>
        <dbReference type="SAM" id="Phobius"/>
    </source>
</evidence>
<organism evidence="2 3">
    <name type="scientific">Protopolystoma xenopodis</name>
    <dbReference type="NCBI Taxonomy" id="117903"/>
    <lineage>
        <taxon>Eukaryota</taxon>
        <taxon>Metazoa</taxon>
        <taxon>Spiralia</taxon>
        <taxon>Lophotrochozoa</taxon>
        <taxon>Platyhelminthes</taxon>
        <taxon>Monogenea</taxon>
        <taxon>Polyopisthocotylea</taxon>
        <taxon>Polystomatidea</taxon>
        <taxon>Polystomatidae</taxon>
        <taxon>Protopolystoma</taxon>
    </lineage>
</organism>
<gene>
    <name evidence="2" type="ORF">PXEA_LOCUS30894</name>
</gene>